<evidence type="ECO:0000259" key="1">
    <source>
        <dbReference type="Pfam" id="PF01402"/>
    </source>
</evidence>
<dbReference type="Proteomes" id="UP001431776">
    <property type="component" value="Unassembled WGS sequence"/>
</dbReference>
<keyword evidence="3" id="KW-1185">Reference proteome</keyword>
<dbReference type="RefSeq" id="WP_349244437.1">
    <property type="nucleotide sequence ID" value="NZ_JASCXX010000008.1"/>
</dbReference>
<evidence type="ECO:0000313" key="3">
    <source>
        <dbReference type="Proteomes" id="UP001431776"/>
    </source>
</evidence>
<evidence type="ECO:0000313" key="2">
    <source>
        <dbReference type="EMBL" id="MDI6449028.1"/>
    </source>
</evidence>
<accession>A0AAW6TZQ3</accession>
<sequence>MVRTQIYLTEEQREELAAIARTSGKKQSELIREAVDRLIDRAGGRNRAAVLREVAGIWKDRADLPDFGALRAEWDRDSR</sequence>
<reference evidence="2" key="1">
    <citation type="submission" date="2023-05" db="EMBL/GenBank/DDBJ databases">
        <title>Anaerotaeda fermentans gen. nov., sp. nov., a novel anaerobic planctomycete of the new family within the order Sedimentisphaerales isolated from Taman Peninsula, Russia.</title>
        <authorList>
            <person name="Khomyakova M.A."/>
            <person name="Merkel A.Y."/>
            <person name="Slobodkin A.I."/>
        </authorList>
    </citation>
    <scope>NUCLEOTIDE SEQUENCE</scope>
    <source>
        <strain evidence="2">M17dextr</strain>
    </source>
</reference>
<name>A0AAW6TZQ3_9BACT</name>
<dbReference type="CDD" id="cd21631">
    <property type="entry name" value="RHH_CopG_NikR-like"/>
    <property type="match status" value="1"/>
</dbReference>
<dbReference type="AlphaFoldDB" id="A0AAW6TZQ3"/>
<protein>
    <submittedName>
        <fullName evidence="2">Ribbon-helix-helix protein, CopG family</fullName>
    </submittedName>
</protein>
<organism evidence="2 3">
    <name type="scientific">Anaerobaca lacustris</name>
    <dbReference type="NCBI Taxonomy" id="3044600"/>
    <lineage>
        <taxon>Bacteria</taxon>
        <taxon>Pseudomonadati</taxon>
        <taxon>Planctomycetota</taxon>
        <taxon>Phycisphaerae</taxon>
        <taxon>Sedimentisphaerales</taxon>
        <taxon>Anaerobacaceae</taxon>
        <taxon>Anaerobaca</taxon>
    </lineage>
</organism>
<proteinExistence type="predicted"/>
<dbReference type="InterPro" id="IPR002145">
    <property type="entry name" value="CopG"/>
</dbReference>
<dbReference type="Pfam" id="PF01402">
    <property type="entry name" value="RHH_1"/>
    <property type="match status" value="1"/>
</dbReference>
<comment type="caution">
    <text evidence="2">The sequence shown here is derived from an EMBL/GenBank/DDBJ whole genome shotgun (WGS) entry which is preliminary data.</text>
</comment>
<dbReference type="GO" id="GO:0006355">
    <property type="term" value="P:regulation of DNA-templated transcription"/>
    <property type="evidence" value="ECO:0007669"/>
    <property type="project" value="InterPro"/>
</dbReference>
<feature type="domain" description="Ribbon-helix-helix protein CopG" evidence="1">
    <location>
        <begin position="2"/>
        <end position="41"/>
    </location>
</feature>
<gene>
    <name evidence="2" type="ORF">QJ522_08235</name>
</gene>
<dbReference type="EMBL" id="JASCXX010000008">
    <property type="protein sequence ID" value="MDI6449028.1"/>
    <property type="molecule type" value="Genomic_DNA"/>
</dbReference>